<accession>M5AH72</accession>
<dbReference type="EMBL" id="AP012167">
    <property type="protein sequence ID" value="BAN07780.1"/>
    <property type="molecule type" value="Genomic_DNA"/>
</dbReference>
<name>M5AH72_LEVBR</name>
<dbReference type="PATRIC" id="fig|1001583.3.peg.2126"/>
<dbReference type="Proteomes" id="UP000012042">
    <property type="component" value="Chromosome"/>
</dbReference>
<gene>
    <name evidence="1" type="ORF">LVISKB_2145</name>
</gene>
<reference evidence="1 2" key="1">
    <citation type="journal article" date="2013" name="PLoS ONE">
        <title>Genomic Analysis by Deep Sequencing of the Probiotic Lactobacillus brevis KB290 Harboring Nine Plasmids Reveals Genomic Stability.</title>
        <authorList>
            <person name="Fukao M."/>
            <person name="Oshima K."/>
            <person name="Morita H."/>
            <person name="Toh H."/>
            <person name="Suda W."/>
            <person name="Kim S.W."/>
            <person name="Suzuki S."/>
            <person name="Yakabe T."/>
            <person name="Hattori M."/>
            <person name="Yajima N."/>
        </authorList>
    </citation>
    <scope>NUCLEOTIDE SEQUENCE [LARGE SCALE GENOMIC DNA]</scope>
    <source>
        <strain evidence="1 2">KB290</strain>
    </source>
</reference>
<sequence length="50" mass="5651">MENKFSKAALVHSKGFKPIERDILSIRLVDGQTYTKIEATKIIKEFKGGI</sequence>
<organism evidence="1 2">
    <name type="scientific">Levilactobacillus brevis KB290</name>
    <dbReference type="NCBI Taxonomy" id="1001583"/>
    <lineage>
        <taxon>Bacteria</taxon>
        <taxon>Bacillati</taxon>
        <taxon>Bacillota</taxon>
        <taxon>Bacilli</taxon>
        <taxon>Lactobacillales</taxon>
        <taxon>Lactobacillaceae</taxon>
        <taxon>Levilactobacillus</taxon>
    </lineage>
</organism>
<dbReference type="KEGG" id="lbk:LVISKB_2145"/>
<evidence type="ECO:0000313" key="2">
    <source>
        <dbReference type="Proteomes" id="UP000012042"/>
    </source>
</evidence>
<dbReference type="HOGENOM" id="CLU_3119043_0_0_9"/>
<evidence type="ECO:0000313" key="1">
    <source>
        <dbReference type="EMBL" id="BAN07780.1"/>
    </source>
</evidence>
<proteinExistence type="predicted"/>
<dbReference type="AlphaFoldDB" id="M5AH72"/>
<protein>
    <submittedName>
        <fullName evidence="1">Uncharacterized protein</fullName>
    </submittedName>
</protein>
<dbReference type="RefSeq" id="WP_015474421.1">
    <property type="nucleotide sequence ID" value="NC_020819.1"/>
</dbReference>